<dbReference type="Proteomes" id="UP000243425">
    <property type="component" value="Nucleomorph 2"/>
</dbReference>
<name>Q3LW57_BIGNA</name>
<dbReference type="RefSeq" id="XP_001712920.1">
    <property type="nucleotide sequence ID" value="XM_001712868.1"/>
</dbReference>
<dbReference type="AlphaFoldDB" id="Q3LW57"/>
<sequence length="141" mass="16702">MILLDTREKKSIKGTGLSGFQFTSFILNPSHQNNKKKKQYILKNESKLLTKKISKFLRMVNVFIFLKKLDKIDRLDINFNEYFKLVRDVKKIISIRNYTSLKKVFHRSERNLMFFVYSLINTKFLISNSVAKASSFNKFGF</sequence>
<reference evidence="1 2" key="1">
    <citation type="journal article" date="2006" name="Proc. Natl. Acad. Sci. U.S.A.">
        <title>Complete nucleotide sequence of the chlorarachniophyte nucleomorph: nature's smallest nucleus.</title>
        <authorList>
            <person name="Gilson P.R."/>
            <person name="Su V."/>
            <person name="Slamovits C.H."/>
            <person name="Reith M.E."/>
            <person name="Keeling P.J."/>
            <person name="McFadden G.I."/>
        </authorList>
    </citation>
    <scope>NUCLEOTIDE SEQUENCE [LARGE SCALE GENOMIC DNA]</scope>
    <source>
        <strain evidence="2">CCMP621</strain>
    </source>
</reference>
<protein>
    <submittedName>
        <fullName evidence="1">Uncharacterized protein</fullName>
    </submittedName>
</protein>
<evidence type="ECO:0000313" key="2">
    <source>
        <dbReference type="Proteomes" id="UP000243425"/>
    </source>
</evidence>
<proteinExistence type="predicted"/>
<evidence type="ECO:0000313" key="1">
    <source>
        <dbReference type="EMBL" id="ABA27308.1"/>
    </source>
</evidence>
<organism evidence="1 2">
    <name type="scientific">Bigelowiella natans</name>
    <name type="common">Pedinomonas minutissima</name>
    <name type="synonym">Chlorarachnion sp. (strain CCMP621)</name>
    <dbReference type="NCBI Taxonomy" id="227086"/>
    <lineage>
        <taxon>Eukaryota</taxon>
        <taxon>Sar</taxon>
        <taxon>Rhizaria</taxon>
        <taxon>Cercozoa</taxon>
        <taxon>Chlorarachniophyceae</taxon>
        <taxon>Bigelowiella</taxon>
    </lineage>
</organism>
<dbReference type="GeneID" id="5788385"/>
<geneLocation type="nucleomorph" evidence="1"/>
<dbReference type="EMBL" id="DQ158857">
    <property type="protein sequence ID" value="ABA27308.1"/>
    <property type="molecule type" value="Genomic_DNA"/>
</dbReference>
<keyword evidence="1" id="KW-0542">Nucleomorph</keyword>
<accession>Q3LW57</accession>